<dbReference type="InterPro" id="IPR038468">
    <property type="entry name" value="MmpS_C"/>
</dbReference>
<evidence type="ECO:0000256" key="1">
    <source>
        <dbReference type="SAM" id="MobiDB-lite"/>
    </source>
</evidence>
<gene>
    <name evidence="2" type="ORF">ANI01nite_07220</name>
</gene>
<evidence type="ECO:0000313" key="3">
    <source>
        <dbReference type="Proteomes" id="UP000316242"/>
    </source>
</evidence>
<accession>A0ABQ0RIC7</accession>
<comment type="caution">
    <text evidence="2">The sequence shown here is derived from an EMBL/GenBank/DDBJ whole genome shotgun (WGS) entry which is preliminary data.</text>
</comment>
<dbReference type="Proteomes" id="UP000316242">
    <property type="component" value="Unassembled WGS sequence"/>
</dbReference>
<keyword evidence="3" id="KW-1185">Reference proteome</keyword>
<dbReference type="PROSITE" id="PS51257">
    <property type="entry name" value="PROKAR_LIPOPROTEIN"/>
    <property type="match status" value="1"/>
</dbReference>
<dbReference type="EMBL" id="BJNE01000002">
    <property type="protein sequence ID" value="GEC11519.1"/>
    <property type="molecule type" value="Genomic_DNA"/>
</dbReference>
<dbReference type="Gene3D" id="2.60.40.2880">
    <property type="entry name" value="MmpS1-5, C-terminal soluble domain"/>
    <property type="match status" value="1"/>
</dbReference>
<name>A0ABQ0RIC7_GLUNI</name>
<proteinExistence type="predicted"/>
<dbReference type="RefSeq" id="WP_141356081.1">
    <property type="nucleotide sequence ID" value="NZ_BAAAWM010000001.1"/>
</dbReference>
<reference evidence="2 3" key="1">
    <citation type="submission" date="2019-06" db="EMBL/GenBank/DDBJ databases">
        <title>Whole genome shotgun sequence of Glutamicibacter nicotianae NBRC 14234.</title>
        <authorList>
            <person name="Hosoyama A."/>
            <person name="Uohara A."/>
            <person name="Ohji S."/>
            <person name="Ichikawa N."/>
        </authorList>
    </citation>
    <scope>NUCLEOTIDE SEQUENCE [LARGE SCALE GENOMIC DNA]</scope>
    <source>
        <strain evidence="2 3">NBRC 14234</strain>
    </source>
</reference>
<feature type="region of interest" description="Disordered" evidence="1">
    <location>
        <begin position="67"/>
        <end position="102"/>
    </location>
</feature>
<sequence>MHGTSRSAINRTSTWLAASSAALVLGMGLTGCGAVDDWDKATADAWAVTYQVTVSGENADALSDVSYLDSSSRGEDSAEVTEESVATTSDAGKKNETSWSTESVITAEKDAAIAATPAEGSTATCRILLDGVKEIAAQTGKPGERVECAVTTPAFGEK</sequence>
<protein>
    <submittedName>
        <fullName evidence="2">Uncharacterized protein</fullName>
    </submittedName>
</protein>
<organism evidence="2 3">
    <name type="scientific">Glutamicibacter nicotianae</name>
    <name type="common">Arthrobacter nicotianae</name>
    <dbReference type="NCBI Taxonomy" id="37929"/>
    <lineage>
        <taxon>Bacteria</taxon>
        <taxon>Bacillati</taxon>
        <taxon>Actinomycetota</taxon>
        <taxon>Actinomycetes</taxon>
        <taxon>Micrococcales</taxon>
        <taxon>Micrococcaceae</taxon>
        <taxon>Glutamicibacter</taxon>
    </lineage>
</organism>
<evidence type="ECO:0000313" key="2">
    <source>
        <dbReference type="EMBL" id="GEC11519.1"/>
    </source>
</evidence>